<accession>A0A4S2DB77</accession>
<dbReference type="InterPro" id="IPR012312">
    <property type="entry name" value="Hemerythrin-like"/>
</dbReference>
<comment type="caution">
    <text evidence="2">The sequence shown here is derived from an EMBL/GenBank/DDBJ whole genome shotgun (WGS) entry which is preliminary data.</text>
</comment>
<dbReference type="AlphaFoldDB" id="A0A4S2DB77"/>
<dbReference type="OrthoDB" id="5197650at2"/>
<dbReference type="Pfam" id="PF01814">
    <property type="entry name" value="Hemerythrin"/>
    <property type="match status" value="1"/>
</dbReference>
<sequence length="209" mass="24030">MFHRFLRMVFRDARSVVDAVADGDRRRTTLAVRHLRQISHVLESHHHGEDVFLWDDLERRSPACALHVEQMRAQHAEIEKHLTALGARVDAWRASARRREAIAVRGQLDRLTAALDDHLGQEEIDILPVAATSFTPAEWGRLEHHGRRTVPPRWLFIQLGFMLESMPAAEQGAFLRALPAPARAAWRLVGRSSFRRHRARLFPARRTTT</sequence>
<proteinExistence type="predicted"/>
<evidence type="ECO:0000313" key="3">
    <source>
        <dbReference type="Proteomes" id="UP000309893"/>
    </source>
</evidence>
<organism evidence="2 3">
    <name type="scientific">Microbacterium laevaniformans</name>
    <dbReference type="NCBI Taxonomy" id="36807"/>
    <lineage>
        <taxon>Bacteria</taxon>
        <taxon>Bacillati</taxon>
        <taxon>Actinomycetota</taxon>
        <taxon>Actinomycetes</taxon>
        <taxon>Micrococcales</taxon>
        <taxon>Microbacteriaceae</taxon>
        <taxon>Microbacterium</taxon>
    </lineage>
</organism>
<reference evidence="2 3" key="1">
    <citation type="submission" date="2019-04" db="EMBL/GenBank/DDBJ databases">
        <title>Microbes associate with the intestines of laboratory mice.</title>
        <authorList>
            <person name="Navarre W."/>
            <person name="Wong E."/>
            <person name="Huang K."/>
            <person name="Tropini C."/>
            <person name="Ng K."/>
            <person name="Yu B."/>
        </authorList>
    </citation>
    <scope>NUCLEOTIDE SEQUENCE [LARGE SCALE GENOMIC DNA]</scope>
    <source>
        <strain evidence="2 3">NM46_B2-13</strain>
    </source>
</reference>
<dbReference type="Proteomes" id="UP000309893">
    <property type="component" value="Unassembled WGS sequence"/>
</dbReference>
<gene>
    <name evidence="2" type="ORF">E5344_04845</name>
</gene>
<dbReference type="EMBL" id="SRYO01000002">
    <property type="protein sequence ID" value="TGY38725.1"/>
    <property type="molecule type" value="Genomic_DNA"/>
</dbReference>
<dbReference type="Gene3D" id="1.20.120.520">
    <property type="entry name" value="nmb1532 protein domain like"/>
    <property type="match status" value="1"/>
</dbReference>
<protein>
    <submittedName>
        <fullName evidence="2">Hemerythrin domain-containing protein</fullName>
    </submittedName>
</protein>
<name>A0A4S2DB77_9MICO</name>
<evidence type="ECO:0000259" key="1">
    <source>
        <dbReference type="Pfam" id="PF01814"/>
    </source>
</evidence>
<dbReference type="CDD" id="cd12108">
    <property type="entry name" value="Hr-like"/>
    <property type="match status" value="1"/>
</dbReference>
<feature type="domain" description="Hemerythrin-like" evidence="1">
    <location>
        <begin position="3"/>
        <end position="129"/>
    </location>
</feature>
<evidence type="ECO:0000313" key="2">
    <source>
        <dbReference type="EMBL" id="TGY38725.1"/>
    </source>
</evidence>